<dbReference type="AlphaFoldDB" id="A0A9P4IP00"/>
<feature type="region of interest" description="Disordered" evidence="1">
    <location>
        <begin position="78"/>
        <end position="97"/>
    </location>
</feature>
<proteinExistence type="predicted"/>
<accession>A0A9P4IP00</accession>
<gene>
    <name evidence="2" type="ORF">NA57DRAFT_51442</name>
</gene>
<feature type="compositionally biased region" description="Low complexity" evidence="1">
    <location>
        <begin position="85"/>
        <end position="94"/>
    </location>
</feature>
<comment type="caution">
    <text evidence="2">The sequence shown here is derived from an EMBL/GenBank/DDBJ whole genome shotgun (WGS) entry which is preliminary data.</text>
</comment>
<protein>
    <submittedName>
        <fullName evidence="2">Uncharacterized protein</fullName>
    </submittedName>
</protein>
<dbReference type="Proteomes" id="UP000799772">
    <property type="component" value="Unassembled WGS sequence"/>
</dbReference>
<organism evidence="2 3">
    <name type="scientific">Rhizodiscina lignyota</name>
    <dbReference type="NCBI Taxonomy" id="1504668"/>
    <lineage>
        <taxon>Eukaryota</taxon>
        <taxon>Fungi</taxon>
        <taxon>Dikarya</taxon>
        <taxon>Ascomycota</taxon>
        <taxon>Pezizomycotina</taxon>
        <taxon>Dothideomycetes</taxon>
        <taxon>Pleosporomycetidae</taxon>
        <taxon>Aulographales</taxon>
        <taxon>Rhizodiscinaceae</taxon>
        <taxon>Rhizodiscina</taxon>
    </lineage>
</organism>
<dbReference type="EMBL" id="ML978121">
    <property type="protein sequence ID" value="KAF2104624.1"/>
    <property type="molecule type" value="Genomic_DNA"/>
</dbReference>
<evidence type="ECO:0000313" key="3">
    <source>
        <dbReference type="Proteomes" id="UP000799772"/>
    </source>
</evidence>
<keyword evidence="3" id="KW-1185">Reference proteome</keyword>
<name>A0A9P4IP00_9PEZI</name>
<evidence type="ECO:0000313" key="2">
    <source>
        <dbReference type="EMBL" id="KAF2104624.1"/>
    </source>
</evidence>
<evidence type="ECO:0000256" key="1">
    <source>
        <dbReference type="SAM" id="MobiDB-lite"/>
    </source>
</evidence>
<reference evidence="2" key="1">
    <citation type="journal article" date="2020" name="Stud. Mycol.">
        <title>101 Dothideomycetes genomes: a test case for predicting lifestyles and emergence of pathogens.</title>
        <authorList>
            <person name="Haridas S."/>
            <person name="Albert R."/>
            <person name="Binder M."/>
            <person name="Bloem J."/>
            <person name="Labutti K."/>
            <person name="Salamov A."/>
            <person name="Andreopoulos B."/>
            <person name="Baker S."/>
            <person name="Barry K."/>
            <person name="Bills G."/>
            <person name="Bluhm B."/>
            <person name="Cannon C."/>
            <person name="Castanera R."/>
            <person name="Culley D."/>
            <person name="Daum C."/>
            <person name="Ezra D."/>
            <person name="Gonzalez J."/>
            <person name="Henrissat B."/>
            <person name="Kuo A."/>
            <person name="Liang C."/>
            <person name="Lipzen A."/>
            <person name="Lutzoni F."/>
            <person name="Magnuson J."/>
            <person name="Mondo S."/>
            <person name="Nolan M."/>
            <person name="Ohm R."/>
            <person name="Pangilinan J."/>
            <person name="Park H.-J."/>
            <person name="Ramirez L."/>
            <person name="Alfaro M."/>
            <person name="Sun H."/>
            <person name="Tritt A."/>
            <person name="Yoshinaga Y."/>
            <person name="Zwiers L.-H."/>
            <person name="Turgeon B."/>
            <person name="Goodwin S."/>
            <person name="Spatafora J."/>
            <person name="Crous P."/>
            <person name="Grigoriev I."/>
        </authorList>
    </citation>
    <scope>NUCLEOTIDE SEQUENCE</scope>
    <source>
        <strain evidence="2">CBS 133067</strain>
    </source>
</reference>
<sequence length="185" mass="19774">MTLVSTSIQIRADSQKLATSDSAVLPSLAQLEESQVKGYILANQLMGDPPTDKPKLQQLKAAFQADLVRNQMIQALANGGGGSGSSSTSSPPSTQTAQTVSEPILIISVQGNIILKLLGVSWRTTGNLWTACPTRASYIALFGGGLLQPCLRAVVRCERSQPNAVLPPKARYRLQPFRPKSEDDV</sequence>